<dbReference type="Proteomes" id="UP000024635">
    <property type="component" value="Unassembled WGS sequence"/>
</dbReference>
<feature type="region of interest" description="Disordered" evidence="1">
    <location>
        <begin position="45"/>
        <end position="70"/>
    </location>
</feature>
<evidence type="ECO:0000256" key="1">
    <source>
        <dbReference type="SAM" id="MobiDB-lite"/>
    </source>
</evidence>
<sequence>MAVQGAFWLSSFPRKGIFLRESLTVSERERRKKARLDHIVSNSPRSFLVQDSQPNMTDSNVASSNNEMGN</sequence>
<evidence type="ECO:0000313" key="3">
    <source>
        <dbReference type="Proteomes" id="UP000024635"/>
    </source>
</evidence>
<proteinExistence type="predicted"/>
<name>A0A016SEB7_9BILA</name>
<evidence type="ECO:0000313" key="2">
    <source>
        <dbReference type="EMBL" id="EYB88737.1"/>
    </source>
</evidence>
<keyword evidence="3" id="KW-1185">Reference proteome</keyword>
<protein>
    <submittedName>
        <fullName evidence="2">Uncharacterized protein</fullName>
    </submittedName>
</protein>
<accession>A0A016SEB7</accession>
<organism evidence="2 3">
    <name type="scientific">Ancylostoma ceylanicum</name>
    <dbReference type="NCBI Taxonomy" id="53326"/>
    <lineage>
        <taxon>Eukaryota</taxon>
        <taxon>Metazoa</taxon>
        <taxon>Ecdysozoa</taxon>
        <taxon>Nematoda</taxon>
        <taxon>Chromadorea</taxon>
        <taxon>Rhabditida</taxon>
        <taxon>Rhabditina</taxon>
        <taxon>Rhabditomorpha</taxon>
        <taxon>Strongyloidea</taxon>
        <taxon>Ancylostomatidae</taxon>
        <taxon>Ancylostomatinae</taxon>
        <taxon>Ancylostoma</taxon>
    </lineage>
</organism>
<dbReference type="EMBL" id="JARK01001578">
    <property type="protein sequence ID" value="EYB88737.1"/>
    <property type="molecule type" value="Genomic_DNA"/>
</dbReference>
<comment type="caution">
    <text evidence="2">The sequence shown here is derived from an EMBL/GenBank/DDBJ whole genome shotgun (WGS) entry which is preliminary data.</text>
</comment>
<reference evidence="3" key="1">
    <citation type="journal article" date="2015" name="Nat. Genet.">
        <title>The genome and transcriptome of the zoonotic hookworm Ancylostoma ceylanicum identify infection-specific gene families.</title>
        <authorList>
            <person name="Schwarz E.M."/>
            <person name="Hu Y."/>
            <person name="Antoshechkin I."/>
            <person name="Miller M.M."/>
            <person name="Sternberg P.W."/>
            <person name="Aroian R.V."/>
        </authorList>
    </citation>
    <scope>NUCLEOTIDE SEQUENCE</scope>
    <source>
        <strain evidence="3">HY135</strain>
    </source>
</reference>
<gene>
    <name evidence="2" type="primary">Acey_s0242.g3423</name>
    <name evidence="2" type="ORF">Y032_0242g3423</name>
</gene>
<dbReference type="AlphaFoldDB" id="A0A016SEB7"/>